<dbReference type="Pfam" id="PF12680">
    <property type="entry name" value="SnoaL_2"/>
    <property type="match status" value="1"/>
</dbReference>
<proteinExistence type="predicted"/>
<dbReference type="Gene3D" id="3.10.450.50">
    <property type="match status" value="1"/>
</dbReference>
<organism evidence="2 3">
    <name type="scientific">Klenkia terrae</name>
    <dbReference type="NCBI Taxonomy" id="1052259"/>
    <lineage>
        <taxon>Bacteria</taxon>
        <taxon>Bacillati</taxon>
        <taxon>Actinomycetota</taxon>
        <taxon>Actinomycetes</taxon>
        <taxon>Geodermatophilales</taxon>
        <taxon>Geodermatophilaceae</taxon>
        <taxon>Klenkia</taxon>
    </lineage>
</organism>
<dbReference type="RefSeq" id="WP_336392836.1">
    <property type="nucleotide sequence ID" value="NZ_JBAPLV010000028.1"/>
</dbReference>
<gene>
    <name evidence="2" type="ORF">UXQ13_19880</name>
</gene>
<reference evidence="2 3" key="1">
    <citation type="submission" date="2024-03" db="EMBL/GenBank/DDBJ databases">
        <title>Draft genome sequence of Klenkia terrae.</title>
        <authorList>
            <person name="Duangmal K."/>
            <person name="Chantavorakit T."/>
        </authorList>
    </citation>
    <scope>NUCLEOTIDE SEQUENCE [LARGE SCALE GENOMIC DNA]</scope>
    <source>
        <strain evidence="2 3">JCM 17786</strain>
    </source>
</reference>
<dbReference type="EMBL" id="JBAPLV010000028">
    <property type="protein sequence ID" value="MEI4280744.1"/>
    <property type="molecule type" value="Genomic_DNA"/>
</dbReference>
<sequence>MTHDDVRAWLAGYERAWRSPGTDGLAGLFTDDATYSPSPWREPVRGLAALASWWEGERDGPDEEFTAGYRVLAVDGAVAVVRAEVDYASAEGNHGRWRDLWVLEFADDGRVRSFEEWPFAPDQRDGHED</sequence>
<protein>
    <submittedName>
        <fullName evidence="2">Nuclear transport factor 2 family protein</fullName>
    </submittedName>
</protein>
<accession>A0ABU8EAT4</accession>
<dbReference type="InterPro" id="IPR037401">
    <property type="entry name" value="SnoaL-like"/>
</dbReference>
<keyword evidence="3" id="KW-1185">Reference proteome</keyword>
<dbReference type="Proteomes" id="UP001373496">
    <property type="component" value="Unassembled WGS sequence"/>
</dbReference>
<evidence type="ECO:0000259" key="1">
    <source>
        <dbReference type="Pfam" id="PF12680"/>
    </source>
</evidence>
<feature type="domain" description="SnoaL-like" evidence="1">
    <location>
        <begin position="13"/>
        <end position="112"/>
    </location>
</feature>
<dbReference type="InterPro" id="IPR032710">
    <property type="entry name" value="NTF2-like_dom_sf"/>
</dbReference>
<evidence type="ECO:0000313" key="3">
    <source>
        <dbReference type="Proteomes" id="UP001373496"/>
    </source>
</evidence>
<name>A0ABU8EAT4_9ACTN</name>
<comment type="caution">
    <text evidence="2">The sequence shown here is derived from an EMBL/GenBank/DDBJ whole genome shotgun (WGS) entry which is preliminary data.</text>
</comment>
<evidence type="ECO:0000313" key="2">
    <source>
        <dbReference type="EMBL" id="MEI4280744.1"/>
    </source>
</evidence>
<dbReference type="SUPFAM" id="SSF54427">
    <property type="entry name" value="NTF2-like"/>
    <property type="match status" value="1"/>
</dbReference>